<reference evidence="2 3" key="1">
    <citation type="journal article" date="2019" name="Nat. Ecol. Evol.">
        <title>Megaphylogeny resolves global patterns of mushroom evolution.</title>
        <authorList>
            <person name="Varga T."/>
            <person name="Krizsan K."/>
            <person name="Foldi C."/>
            <person name="Dima B."/>
            <person name="Sanchez-Garcia M."/>
            <person name="Sanchez-Ramirez S."/>
            <person name="Szollosi G.J."/>
            <person name="Szarkandi J.G."/>
            <person name="Papp V."/>
            <person name="Albert L."/>
            <person name="Andreopoulos W."/>
            <person name="Angelini C."/>
            <person name="Antonin V."/>
            <person name="Barry K.W."/>
            <person name="Bougher N.L."/>
            <person name="Buchanan P."/>
            <person name="Buyck B."/>
            <person name="Bense V."/>
            <person name="Catcheside P."/>
            <person name="Chovatia M."/>
            <person name="Cooper J."/>
            <person name="Damon W."/>
            <person name="Desjardin D."/>
            <person name="Finy P."/>
            <person name="Geml J."/>
            <person name="Haridas S."/>
            <person name="Hughes K."/>
            <person name="Justo A."/>
            <person name="Karasinski D."/>
            <person name="Kautmanova I."/>
            <person name="Kiss B."/>
            <person name="Kocsube S."/>
            <person name="Kotiranta H."/>
            <person name="LaButti K.M."/>
            <person name="Lechner B.E."/>
            <person name="Liimatainen K."/>
            <person name="Lipzen A."/>
            <person name="Lukacs Z."/>
            <person name="Mihaltcheva S."/>
            <person name="Morgado L.N."/>
            <person name="Niskanen T."/>
            <person name="Noordeloos M.E."/>
            <person name="Ohm R.A."/>
            <person name="Ortiz-Santana B."/>
            <person name="Ovrebo C."/>
            <person name="Racz N."/>
            <person name="Riley R."/>
            <person name="Savchenko A."/>
            <person name="Shiryaev A."/>
            <person name="Soop K."/>
            <person name="Spirin V."/>
            <person name="Szebenyi C."/>
            <person name="Tomsovsky M."/>
            <person name="Tulloss R.E."/>
            <person name="Uehling J."/>
            <person name="Grigoriev I.V."/>
            <person name="Vagvolgyi C."/>
            <person name="Papp T."/>
            <person name="Martin F.M."/>
            <person name="Miettinen O."/>
            <person name="Hibbett D.S."/>
            <person name="Nagy L.G."/>
        </authorList>
    </citation>
    <scope>NUCLEOTIDE SEQUENCE [LARGE SCALE GENOMIC DNA]</scope>
    <source>
        <strain evidence="2 3">CBS 121175</strain>
    </source>
</reference>
<evidence type="ECO:0000313" key="2">
    <source>
        <dbReference type="EMBL" id="TFK19016.1"/>
    </source>
</evidence>
<dbReference type="AlphaFoldDB" id="A0A5C3KFV5"/>
<gene>
    <name evidence="2" type="ORF">FA15DRAFT_760286</name>
</gene>
<protein>
    <recommendedName>
        <fullName evidence="4">C2H2-type domain-containing protein</fullName>
    </recommendedName>
</protein>
<feature type="chain" id="PRO_5022727458" description="C2H2-type domain-containing protein" evidence="1">
    <location>
        <begin position="26"/>
        <end position="105"/>
    </location>
</feature>
<keyword evidence="1" id="KW-0732">Signal</keyword>
<evidence type="ECO:0000256" key="1">
    <source>
        <dbReference type="SAM" id="SignalP"/>
    </source>
</evidence>
<evidence type="ECO:0008006" key="4">
    <source>
        <dbReference type="Google" id="ProtNLM"/>
    </source>
</evidence>
<accession>A0A5C3KFV5</accession>
<organism evidence="2 3">
    <name type="scientific">Coprinopsis marcescibilis</name>
    <name type="common">Agaric fungus</name>
    <name type="synonym">Psathyrella marcescibilis</name>
    <dbReference type="NCBI Taxonomy" id="230819"/>
    <lineage>
        <taxon>Eukaryota</taxon>
        <taxon>Fungi</taxon>
        <taxon>Dikarya</taxon>
        <taxon>Basidiomycota</taxon>
        <taxon>Agaricomycotina</taxon>
        <taxon>Agaricomycetes</taxon>
        <taxon>Agaricomycetidae</taxon>
        <taxon>Agaricales</taxon>
        <taxon>Agaricineae</taxon>
        <taxon>Psathyrellaceae</taxon>
        <taxon>Coprinopsis</taxon>
    </lineage>
</organism>
<dbReference type="EMBL" id="ML210364">
    <property type="protein sequence ID" value="TFK19016.1"/>
    <property type="molecule type" value="Genomic_DNA"/>
</dbReference>
<dbReference type="Proteomes" id="UP000307440">
    <property type="component" value="Unassembled WGS sequence"/>
</dbReference>
<keyword evidence="3" id="KW-1185">Reference proteome</keyword>
<feature type="signal peptide" evidence="1">
    <location>
        <begin position="1"/>
        <end position="25"/>
    </location>
</feature>
<name>A0A5C3KFV5_COPMA</name>
<proteinExistence type="predicted"/>
<sequence>MRHFHTVISLFLFFFLSFLAGNVSAHGDHGVELSARDIMRSDASLSARSLGFEMDEVLETRSLLADISTRELYDEIKARANEWQCIRCNKWFTHANLLLHRKKCK</sequence>
<evidence type="ECO:0000313" key="3">
    <source>
        <dbReference type="Proteomes" id="UP000307440"/>
    </source>
</evidence>